<sequence length="642" mass="70430">MPADWWMVSAEQVGWSALSAGLILLLPGAGVLIWLARRPMDWLEWLAEAVGLSLSLTALLGLAGFLAHIRFTPALIFGLLAISLLSLTVGGLLRLPLKRQPSGWRHWLGLAAGLAAGLAGLAAALYWRWFQARELHVPAWVDSLHHTLIVQKILESGGVPASLAPQVNADLAYHFGFHLVTAWFVWLSGWDAPAGVLVFGQALNGLIALSVYRLAKGWWGDWKRAALAALLVAFAFQMPAYYVTWGRYTLSAGLVLLPLAMLAVERVARPSSRNAERIHVVLLTAGVALTHLTALLLLAFWVALVLAEGLLRRWRGRPTSADAPDRRSALTAALSAAGGVLLAAPWLWRIWRQFGESASVWLVSPLDGGQAEYWNYILYLLGPRYSHILFAAAGLGLVWTLIQGGARRLAAWGLVIALLMLPWGLRLNPIRPDHMAIVLFLPAALLLANGLVGLGEHVERVPWRFVRLAGQGVLLAAALSMIGWGGWQSRSVINPETVFVSRADLQAFDWIRQNTPPDARFLINTTQWMTGVFRGVDGGYWLPLITGRQTLLPPALYTLGKAGEVQRINDWAERASRLSACDEAFRSLVQESGAAYVYLREGRGSLQPNALLNCADVVLIYRRGGVFIFEIKPQLSRSKMFN</sequence>
<feature type="transmembrane region" description="Helical" evidence="1">
    <location>
        <begin position="280"/>
        <end position="307"/>
    </location>
</feature>
<dbReference type="Pfam" id="PF20176">
    <property type="entry name" value="DUF6541"/>
    <property type="match status" value="1"/>
</dbReference>
<dbReference type="InterPro" id="IPR046671">
    <property type="entry name" value="DUF6541"/>
</dbReference>
<accession>A0A7C4PYN0</accession>
<feature type="transmembrane region" description="Helical" evidence="1">
    <location>
        <begin position="107"/>
        <end position="127"/>
    </location>
</feature>
<proteinExistence type="predicted"/>
<feature type="transmembrane region" description="Helical" evidence="1">
    <location>
        <begin position="409"/>
        <end position="425"/>
    </location>
</feature>
<keyword evidence="1" id="KW-1133">Transmembrane helix</keyword>
<protein>
    <recommendedName>
        <fullName evidence="3">Glycosyltransferase RgtA/B/C/D-like domain-containing protein</fullName>
    </recommendedName>
</protein>
<feature type="transmembrane region" description="Helical" evidence="1">
    <location>
        <begin position="45"/>
        <end position="69"/>
    </location>
</feature>
<feature type="transmembrane region" description="Helical" evidence="1">
    <location>
        <begin position="466"/>
        <end position="487"/>
    </location>
</feature>
<dbReference type="AlphaFoldDB" id="A0A7C4PYN0"/>
<feature type="transmembrane region" description="Helical" evidence="1">
    <location>
        <begin position="224"/>
        <end position="242"/>
    </location>
</feature>
<gene>
    <name evidence="2" type="ORF">ENT17_11510</name>
</gene>
<feature type="transmembrane region" description="Helical" evidence="1">
    <location>
        <begin position="192"/>
        <end position="212"/>
    </location>
</feature>
<evidence type="ECO:0000313" key="2">
    <source>
        <dbReference type="EMBL" id="HGS88225.1"/>
    </source>
</evidence>
<reference evidence="2" key="1">
    <citation type="journal article" date="2020" name="mSystems">
        <title>Genome- and Community-Level Interaction Insights into Carbon Utilization and Element Cycling Functions of Hydrothermarchaeota in Hydrothermal Sediment.</title>
        <authorList>
            <person name="Zhou Z."/>
            <person name="Liu Y."/>
            <person name="Xu W."/>
            <person name="Pan J."/>
            <person name="Luo Z.H."/>
            <person name="Li M."/>
        </authorList>
    </citation>
    <scope>NUCLEOTIDE SEQUENCE [LARGE SCALE GENOMIC DNA]</scope>
    <source>
        <strain evidence="2">SpSt-556</strain>
    </source>
</reference>
<keyword evidence="1" id="KW-0472">Membrane</keyword>
<dbReference type="EMBL" id="DSXR01000117">
    <property type="protein sequence ID" value="HGS88225.1"/>
    <property type="molecule type" value="Genomic_DNA"/>
</dbReference>
<evidence type="ECO:0000256" key="1">
    <source>
        <dbReference type="SAM" id="Phobius"/>
    </source>
</evidence>
<name>A0A7C4PYN0_9CHLR</name>
<evidence type="ECO:0008006" key="3">
    <source>
        <dbReference type="Google" id="ProtNLM"/>
    </source>
</evidence>
<feature type="transmembrane region" description="Helical" evidence="1">
    <location>
        <begin position="12"/>
        <end position="36"/>
    </location>
</feature>
<organism evidence="2">
    <name type="scientific">Bellilinea caldifistulae</name>
    <dbReference type="NCBI Taxonomy" id="360411"/>
    <lineage>
        <taxon>Bacteria</taxon>
        <taxon>Bacillati</taxon>
        <taxon>Chloroflexota</taxon>
        <taxon>Anaerolineae</taxon>
        <taxon>Anaerolineales</taxon>
        <taxon>Anaerolineaceae</taxon>
        <taxon>Bellilinea</taxon>
    </lineage>
</organism>
<keyword evidence="1" id="KW-0812">Transmembrane</keyword>
<feature type="transmembrane region" description="Helical" evidence="1">
    <location>
        <begin position="385"/>
        <end position="402"/>
    </location>
</feature>
<feature type="transmembrane region" description="Helical" evidence="1">
    <location>
        <begin position="327"/>
        <end position="348"/>
    </location>
</feature>
<comment type="caution">
    <text evidence="2">The sequence shown here is derived from an EMBL/GenBank/DDBJ whole genome shotgun (WGS) entry which is preliminary data.</text>
</comment>
<feature type="transmembrane region" description="Helical" evidence="1">
    <location>
        <begin position="75"/>
        <end position="95"/>
    </location>
</feature>
<feature type="transmembrane region" description="Helical" evidence="1">
    <location>
        <begin position="437"/>
        <end position="454"/>
    </location>
</feature>